<dbReference type="Proteomes" id="UP001224682">
    <property type="component" value="Unassembled WGS sequence"/>
</dbReference>
<organism evidence="2 3">
    <name type="scientific">Ancylobacter polymorphus</name>
    <dbReference type="NCBI Taxonomy" id="223390"/>
    <lineage>
        <taxon>Bacteria</taxon>
        <taxon>Pseudomonadati</taxon>
        <taxon>Pseudomonadota</taxon>
        <taxon>Alphaproteobacteria</taxon>
        <taxon>Hyphomicrobiales</taxon>
        <taxon>Xanthobacteraceae</taxon>
        <taxon>Ancylobacter</taxon>
    </lineage>
</organism>
<feature type="transmembrane region" description="Helical" evidence="1">
    <location>
        <begin position="138"/>
        <end position="158"/>
    </location>
</feature>
<keyword evidence="1" id="KW-0472">Membrane</keyword>
<feature type="transmembrane region" description="Helical" evidence="1">
    <location>
        <begin position="33"/>
        <end position="54"/>
    </location>
</feature>
<keyword evidence="3" id="KW-1185">Reference proteome</keyword>
<reference evidence="2 3" key="1">
    <citation type="submission" date="2023-07" db="EMBL/GenBank/DDBJ databases">
        <title>Genomic Encyclopedia of Type Strains, Phase IV (KMG-IV): sequencing the most valuable type-strain genomes for metagenomic binning, comparative biology and taxonomic classification.</title>
        <authorList>
            <person name="Goeker M."/>
        </authorList>
    </citation>
    <scope>NUCLEOTIDE SEQUENCE [LARGE SCALE GENOMIC DNA]</scope>
    <source>
        <strain evidence="2 3">DSM 2457</strain>
    </source>
</reference>
<feature type="transmembrane region" description="Helical" evidence="1">
    <location>
        <begin position="105"/>
        <end position="126"/>
    </location>
</feature>
<sequence>MGTILLWAIAIALIVQAKRKACHAIWPVFRQGLTSFIAILPRFVMAVVTAGFLGKLLPGDLIVSLIGGESGLGGVFLASLLGGFVPGGPLISFPIVVLLRDMGAGLPQLIAFLTAWSVLALHRVLMYESALMGWRFSVTRLASSLILAPIAGVAALLIV</sequence>
<gene>
    <name evidence="2" type="ORF">J2S75_003998</name>
</gene>
<feature type="transmembrane region" description="Helical" evidence="1">
    <location>
        <begin position="61"/>
        <end position="85"/>
    </location>
</feature>
<dbReference type="EMBL" id="JAUSUI010000010">
    <property type="protein sequence ID" value="MDQ0304948.1"/>
    <property type="molecule type" value="Genomic_DNA"/>
</dbReference>
<protein>
    <submittedName>
        <fullName evidence="2">Uncharacterized membrane protein YraQ (UPF0718 family)</fullName>
    </submittedName>
</protein>
<keyword evidence="1" id="KW-1133">Transmembrane helix</keyword>
<name>A0ABU0BGI4_9HYPH</name>
<evidence type="ECO:0000256" key="1">
    <source>
        <dbReference type="SAM" id="Phobius"/>
    </source>
</evidence>
<proteinExistence type="predicted"/>
<dbReference type="RefSeq" id="WP_307022536.1">
    <property type="nucleotide sequence ID" value="NZ_JAUSUI010000010.1"/>
</dbReference>
<evidence type="ECO:0000313" key="2">
    <source>
        <dbReference type="EMBL" id="MDQ0304948.1"/>
    </source>
</evidence>
<keyword evidence="1" id="KW-0812">Transmembrane</keyword>
<evidence type="ECO:0000313" key="3">
    <source>
        <dbReference type="Proteomes" id="UP001224682"/>
    </source>
</evidence>
<accession>A0ABU0BGI4</accession>
<comment type="caution">
    <text evidence="2">The sequence shown here is derived from an EMBL/GenBank/DDBJ whole genome shotgun (WGS) entry which is preliminary data.</text>
</comment>